<protein>
    <recommendedName>
        <fullName evidence="6">tRNA(Ile)-lysidine synthase</fullName>
        <ecNumber evidence="6">6.3.4.19</ecNumber>
    </recommendedName>
    <alternativeName>
        <fullName evidence="6">tRNA(Ile)-2-lysyl-cytidine synthase</fullName>
    </alternativeName>
    <alternativeName>
        <fullName evidence="6">tRNA(Ile)-lysidine synthetase</fullName>
    </alternativeName>
</protein>
<dbReference type="InterPro" id="IPR014729">
    <property type="entry name" value="Rossmann-like_a/b/a_fold"/>
</dbReference>
<gene>
    <name evidence="6 9" type="primary">tilS</name>
    <name evidence="9" type="ORF">GDR74_04175</name>
</gene>
<accession>A0A5P9K227</accession>
<dbReference type="AlphaFoldDB" id="A0A5P9K227"/>
<keyword evidence="3 6" id="KW-0547">Nucleotide-binding</keyword>
<dbReference type="GO" id="GO:0005524">
    <property type="term" value="F:ATP binding"/>
    <property type="evidence" value="ECO:0007669"/>
    <property type="project" value="UniProtKB-UniRule"/>
</dbReference>
<evidence type="ECO:0000256" key="3">
    <source>
        <dbReference type="ARBA" id="ARBA00022741"/>
    </source>
</evidence>
<dbReference type="KEGG" id="mico:GDR74_04175"/>
<feature type="binding site" evidence="6">
    <location>
        <begin position="34"/>
        <end position="39"/>
    </location>
    <ligand>
        <name>ATP</name>
        <dbReference type="ChEBI" id="CHEBI:30616"/>
    </ligand>
</feature>
<dbReference type="PANTHER" id="PTHR43033">
    <property type="entry name" value="TRNA(ILE)-LYSIDINE SYNTHASE-RELATED"/>
    <property type="match status" value="1"/>
</dbReference>
<evidence type="ECO:0000259" key="8">
    <source>
        <dbReference type="Pfam" id="PF01171"/>
    </source>
</evidence>
<dbReference type="Gene3D" id="3.40.50.620">
    <property type="entry name" value="HUPs"/>
    <property type="match status" value="1"/>
</dbReference>
<comment type="catalytic activity">
    <reaction evidence="5 6">
        <text>cytidine(34) in tRNA(Ile2) + L-lysine + ATP = lysidine(34) in tRNA(Ile2) + AMP + diphosphate + H(+)</text>
        <dbReference type="Rhea" id="RHEA:43744"/>
        <dbReference type="Rhea" id="RHEA-COMP:10625"/>
        <dbReference type="Rhea" id="RHEA-COMP:10670"/>
        <dbReference type="ChEBI" id="CHEBI:15378"/>
        <dbReference type="ChEBI" id="CHEBI:30616"/>
        <dbReference type="ChEBI" id="CHEBI:32551"/>
        <dbReference type="ChEBI" id="CHEBI:33019"/>
        <dbReference type="ChEBI" id="CHEBI:82748"/>
        <dbReference type="ChEBI" id="CHEBI:83665"/>
        <dbReference type="ChEBI" id="CHEBI:456215"/>
        <dbReference type="EC" id="6.3.4.19"/>
    </reaction>
</comment>
<comment type="similarity">
    <text evidence="6">Belongs to the tRNA(Ile)-lysidine synthase family.</text>
</comment>
<keyword evidence="4 6" id="KW-0067">ATP-binding</keyword>
<feature type="domain" description="tRNA(Ile)-lysidine/2-thiocytidine synthase N-terminal" evidence="8">
    <location>
        <begin position="29"/>
        <end position="208"/>
    </location>
</feature>
<dbReference type="Pfam" id="PF01171">
    <property type="entry name" value="ATP_bind_3"/>
    <property type="match status" value="1"/>
</dbReference>
<keyword evidence="1 6" id="KW-0436">Ligase</keyword>
<keyword evidence="2 6" id="KW-0819">tRNA processing</keyword>
<name>A0A5P9K227_9HYPH</name>
<feature type="coiled-coil region" evidence="7">
    <location>
        <begin position="220"/>
        <end position="247"/>
    </location>
</feature>
<dbReference type="Proteomes" id="UP000325614">
    <property type="component" value="Chromosome"/>
</dbReference>
<evidence type="ECO:0000256" key="7">
    <source>
        <dbReference type="SAM" id="Coils"/>
    </source>
</evidence>
<evidence type="ECO:0000256" key="1">
    <source>
        <dbReference type="ARBA" id="ARBA00022598"/>
    </source>
</evidence>
<reference evidence="9 10" key="1">
    <citation type="submission" date="2019-10" db="EMBL/GenBank/DDBJ databases">
        <title>Isolation, Identification of Microvirga thermotolerans HR1, a novel thermophilic bacterium and Comparative Genomics of the genus Microvirga.</title>
        <authorList>
            <person name="Li J."/>
            <person name="Zhang W."/>
            <person name="Lin M."/>
            <person name="Wang J."/>
        </authorList>
    </citation>
    <scope>NUCLEOTIDE SEQUENCE [LARGE SCALE GENOMIC DNA]</scope>
    <source>
        <strain evidence="9 10">HR1</strain>
    </source>
</reference>
<evidence type="ECO:0000256" key="4">
    <source>
        <dbReference type="ARBA" id="ARBA00022840"/>
    </source>
</evidence>
<dbReference type="CDD" id="cd01992">
    <property type="entry name" value="TilS_N"/>
    <property type="match status" value="1"/>
</dbReference>
<keyword evidence="10" id="KW-1185">Reference proteome</keyword>
<evidence type="ECO:0000256" key="2">
    <source>
        <dbReference type="ARBA" id="ARBA00022694"/>
    </source>
</evidence>
<evidence type="ECO:0000256" key="5">
    <source>
        <dbReference type="ARBA" id="ARBA00048539"/>
    </source>
</evidence>
<dbReference type="RefSeq" id="WP_152587647.1">
    <property type="nucleotide sequence ID" value="NZ_CP045423.1"/>
</dbReference>
<dbReference type="GO" id="GO:0006400">
    <property type="term" value="P:tRNA modification"/>
    <property type="evidence" value="ECO:0007669"/>
    <property type="project" value="UniProtKB-UniRule"/>
</dbReference>
<comment type="subcellular location">
    <subcellularLocation>
        <location evidence="6">Cytoplasm</location>
    </subcellularLocation>
</comment>
<keyword evidence="6" id="KW-0963">Cytoplasm</keyword>
<dbReference type="GO" id="GO:0032267">
    <property type="term" value="F:tRNA(Ile)-lysidine synthase activity"/>
    <property type="evidence" value="ECO:0007669"/>
    <property type="project" value="UniProtKB-EC"/>
</dbReference>
<comment type="function">
    <text evidence="6">Ligates lysine onto the cytidine present at position 34 of the AUA codon-specific tRNA(Ile) that contains the anticodon CAU, in an ATP-dependent manner. Cytidine is converted to lysidine, thus changing the amino acid specificity of the tRNA from methionine to isoleucine.</text>
</comment>
<dbReference type="HAMAP" id="MF_01161">
    <property type="entry name" value="tRNA_Ile_lys_synt"/>
    <property type="match status" value="1"/>
</dbReference>
<dbReference type="PANTHER" id="PTHR43033:SF1">
    <property type="entry name" value="TRNA(ILE)-LYSIDINE SYNTHASE-RELATED"/>
    <property type="match status" value="1"/>
</dbReference>
<dbReference type="InterPro" id="IPR012795">
    <property type="entry name" value="tRNA_Ile_lys_synt_N"/>
</dbReference>
<evidence type="ECO:0000313" key="9">
    <source>
        <dbReference type="EMBL" id="QFU18016.1"/>
    </source>
</evidence>
<keyword evidence="7" id="KW-0175">Coiled coil</keyword>
<dbReference type="InterPro" id="IPR012094">
    <property type="entry name" value="tRNA_Ile_lys_synt"/>
</dbReference>
<proteinExistence type="inferred from homology"/>
<sequence>MTRSPAFADLASAERLDVLFASLSSARAVLAAVSGGPDSTALMHLLALWREAGNRPPVLVATVDHGLRPEAAREAAFVAEGAARLGLPHRTLRWTGPKPGTGLQEAARDARYGLLARLAREEGATHLVTAHTLDDQAETVLMRLARGSGLTGLGGMRPERDRDGLRHVRPLLDWPKRALLDLCRREGWPYVEDPSNADERFARVRWRRLMPSLAAEGMTAERLALLARRARRAEEALEAKAAEALARARPESGEGGLELDATPLAEEPFEIALRFFVHALGQAGMRIESGRLQRLEACTDRLREALAKGEGLRVSIAGALVRLDARGRLAIAPEPPRRRGRTEVHRRPA</sequence>
<dbReference type="EC" id="6.3.4.19" evidence="6"/>
<dbReference type="SUPFAM" id="SSF52402">
    <property type="entry name" value="Adenine nucleotide alpha hydrolases-like"/>
    <property type="match status" value="1"/>
</dbReference>
<dbReference type="EMBL" id="CP045423">
    <property type="protein sequence ID" value="QFU18016.1"/>
    <property type="molecule type" value="Genomic_DNA"/>
</dbReference>
<evidence type="ECO:0000313" key="10">
    <source>
        <dbReference type="Proteomes" id="UP000325614"/>
    </source>
</evidence>
<dbReference type="GO" id="GO:0005737">
    <property type="term" value="C:cytoplasm"/>
    <property type="evidence" value="ECO:0007669"/>
    <property type="project" value="UniProtKB-SubCell"/>
</dbReference>
<dbReference type="InterPro" id="IPR011063">
    <property type="entry name" value="TilS/TtcA_N"/>
</dbReference>
<organism evidence="9 10">
    <name type="scientific">Microvirga thermotolerans</name>
    <dbReference type="NCBI Taxonomy" id="2651334"/>
    <lineage>
        <taxon>Bacteria</taxon>
        <taxon>Pseudomonadati</taxon>
        <taxon>Pseudomonadota</taxon>
        <taxon>Alphaproteobacteria</taxon>
        <taxon>Hyphomicrobiales</taxon>
        <taxon>Methylobacteriaceae</taxon>
        <taxon>Microvirga</taxon>
    </lineage>
</organism>
<dbReference type="NCBIfam" id="TIGR02432">
    <property type="entry name" value="lysidine_TilS_N"/>
    <property type="match status" value="1"/>
</dbReference>
<evidence type="ECO:0000256" key="6">
    <source>
        <dbReference type="HAMAP-Rule" id="MF_01161"/>
    </source>
</evidence>
<comment type="domain">
    <text evidence="6">The N-terminal region contains the highly conserved SGGXDS motif, predicted to be a P-loop motif involved in ATP binding.</text>
</comment>